<accession>A0A077AVH5</accession>
<dbReference type="eggNOG" id="ENOG5030P29">
    <property type="taxonomic scope" value="Bacteria"/>
</dbReference>
<organism evidence="2 3">
    <name type="scientific">Candidatus Odyssella acanthamoebae</name>
    <dbReference type="NCBI Taxonomy" id="91604"/>
    <lineage>
        <taxon>Bacteria</taxon>
        <taxon>Pseudomonadati</taxon>
        <taxon>Pseudomonadota</taxon>
        <taxon>Alphaproteobacteria</taxon>
        <taxon>Holosporales</taxon>
        <taxon>Candidatus Paracaedibacteraceae</taxon>
        <taxon>Candidatus Odyssella</taxon>
    </lineage>
</organism>
<evidence type="ECO:0000256" key="1">
    <source>
        <dbReference type="SAM" id="Phobius"/>
    </source>
</evidence>
<dbReference type="HOGENOM" id="CLU_1335524_0_0_5"/>
<sequence length="205" mass="23430">MYARTTNFLLQNAQWVKKDIDRNELLIRSNIIKNPEEALYRYIKTHAVKGQTAWEDIQNLKNILVYSPQYSKDYLKGYHALAEKLKSALILRKERESSFRTVEFLVANVLGSASVLITQGIINIINDNQNKALYDTIGGIQIGSAVLGVFATLTSYPYIVNKFYQYQDWGFKGKLLPSSYSDEKISIQSHLVVLLSIVLNNYNIN</sequence>
<dbReference type="AlphaFoldDB" id="A0A077AVH5"/>
<reference evidence="2 3" key="1">
    <citation type="submission" date="2014-07" db="EMBL/GenBank/DDBJ databases">
        <title>Comparative genomic insights into amoeba endosymbionts belonging to the families of Holosporaceae and Candidatus Midichloriaceae within Rickettsiales.</title>
        <authorList>
            <person name="Wang Z."/>
            <person name="Wu M."/>
        </authorList>
    </citation>
    <scope>NUCLEOTIDE SEQUENCE [LARGE SCALE GENOMIC DNA]</scope>
    <source>
        <strain evidence="2">PRA3</strain>
    </source>
</reference>
<evidence type="ECO:0000313" key="3">
    <source>
        <dbReference type="Proteomes" id="UP000028926"/>
    </source>
</evidence>
<keyword evidence="1" id="KW-0812">Transmembrane</keyword>
<dbReference type="RefSeq" id="WP_038464782.1">
    <property type="nucleotide sequence ID" value="NZ_CP008941.1"/>
</dbReference>
<dbReference type="Proteomes" id="UP000028926">
    <property type="component" value="Chromosome"/>
</dbReference>
<feature type="transmembrane region" description="Helical" evidence="1">
    <location>
        <begin position="137"/>
        <end position="159"/>
    </location>
</feature>
<protein>
    <submittedName>
        <fullName evidence="2">Uncharacterized protein</fullName>
    </submittedName>
</protein>
<keyword evidence="1" id="KW-0472">Membrane</keyword>
<keyword evidence="1" id="KW-1133">Transmembrane helix</keyword>
<dbReference type="STRING" id="91604.ID47_06110"/>
<feature type="transmembrane region" description="Helical" evidence="1">
    <location>
        <begin position="102"/>
        <end position="125"/>
    </location>
</feature>
<dbReference type="KEGG" id="paca:ID47_06110"/>
<dbReference type="OrthoDB" id="8489546at2"/>
<dbReference type="EMBL" id="CP008941">
    <property type="protein sequence ID" value="AIK96401.1"/>
    <property type="molecule type" value="Genomic_DNA"/>
</dbReference>
<name>A0A077AVH5_9PROT</name>
<evidence type="ECO:0000313" key="2">
    <source>
        <dbReference type="EMBL" id="AIK96401.1"/>
    </source>
</evidence>
<gene>
    <name evidence="2" type="ORF">ID47_06110</name>
</gene>
<proteinExistence type="predicted"/>
<keyword evidence="3" id="KW-1185">Reference proteome</keyword>